<name>A0ABT8ZX80_9SPHN</name>
<keyword evidence="2" id="KW-1185">Reference proteome</keyword>
<reference evidence="1" key="1">
    <citation type="submission" date="2023-07" db="EMBL/GenBank/DDBJ databases">
        <authorList>
            <person name="Kim M.K."/>
        </authorList>
    </citation>
    <scope>NUCLEOTIDE SEQUENCE</scope>
    <source>
        <strain evidence="1">CA1-15</strain>
    </source>
</reference>
<evidence type="ECO:0000313" key="2">
    <source>
        <dbReference type="Proteomes" id="UP001176468"/>
    </source>
</evidence>
<gene>
    <name evidence="1" type="ORF">Q5H94_05800</name>
</gene>
<proteinExistence type="predicted"/>
<dbReference type="Proteomes" id="UP001176468">
    <property type="component" value="Unassembled WGS sequence"/>
</dbReference>
<dbReference type="EMBL" id="JAUQSZ010000003">
    <property type="protein sequence ID" value="MDO7841832.1"/>
    <property type="molecule type" value="Genomic_DNA"/>
</dbReference>
<sequence length="97" mass="10896">MRVPDWQTLCSARTFDALLLLHFGPGELDELSPEEYDAAIGRLRDGFGREQDPGRRFALWALLHLFDEAPSLEQTFDDPATIIAAHEFVNASEPVIV</sequence>
<comment type="caution">
    <text evidence="1">The sequence shown here is derived from an EMBL/GenBank/DDBJ whole genome shotgun (WGS) entry which is preliminary data.</text>
</comment>
<protein>
    <submittedName>
        <fullName evidence="1">Uncharacterized protein</fullName>
    </submittedName>
</protein>
<evidence type="ECO:0000313" key="1">
    <source>
        <dbReference type="EMBL" id="MDO7841832.1"/>
    </source>
</evidence>
<organism evidence="1 2">
    <name type="scientific">Sphingomonas immobilis</name>
    <dbReference type="NCBI Taxonomy" id="3063997"/>
    <lineage>
        <taxon>Bacteria</taxon>
        <taxon>Pseudomonadati</taxon>
        <taxon>Pseudomonadota</taxon>
        <taxon>Alphaproteobacteria</taxon>
        <taxon>Sphingomonadales</taxon>
        <taxon>Sphingomonadaceae</taxon>
        <taxon>Sphingomonas</taxon>
    </lineage>
</organism>
<accession>A0ABT8ZX80</accession>